<evidence type="ECO:0000313" key="3">
    <source>
        <dbReference type="Proteomes" id="UP000649617"/>
    </source>
</evidence>
<organism evidence="2 3">
    <name type="scientific">Symbiodinium pilosum</name>
    <name type="common">Dinoflagellate</name>
    <dbReference type="NCBI Taxonomy" id="2952"/>
    <lineage>
        <taxon>Eukaryota</taxon>
        <taxon>Sar</taxon>
        <taxon>Alveolata</taxon>
        <taxon>Dinophyceae</taxon>
        <taxon>Suessiales</taxon>
        <taxon>Symbiodiniaceae</taxon>
        <taxon>Symbiodinium</taxon>
    </lineage>
</organism>
<evidence type="ECO:0008006" key="4">
    <source>
        <dbReference type="Google" id="ProtNLM"/>
    </source>
</evidence>
<feature type="non-terminal residue" evidence="2">
    <location>
        <position position="66"/>
    </location>
</feature>
<dbReference type="Proteomes" id="UP000649617">
    <property type="component" value="Unassembled WGS sequence"/>
</dbReference>
<reference evidence="2" key="1">
    <citation type="submission" date="2021-02" db="EMBL/GenBank/DDBJ databases">
        <authorList>
            <person name="Dougan E. K."/>
            <person name="Rhodes N."/>
            <person name="Thang M."/>
            <person name="Chan C."/>
        </authorList>
    </citation>
    <scope>NUCLEOTIDE SEQUENCE</scope>
</reference>
<name>A0A812VU11_SYMPI</name>
<protein>
    <recommendedName>
        <fullName evidence="4">C2H2-type domain-containing protein</fullName>
    </recommendedName>
</protein>
<sequence>PCGQAFAYKSVLRSHLEKVHKITPTEEDLQPCKDEQERAKYARTEPPKKAIRPSLRPAIDQGECTR</sequence>
<keyword evidence="3" id="KW-1185">Reference proteome</keyword>
<gene>
    <name evidence="2" type="ORF">SPIL2461_LOCUS17022</name>
</gene>
<dbReference type="EMBL" id="CAJNIZ010042888">
    <property type="protein sequence ID" value="CAE7642295.1"/>
    <property type="molecule type" value="Genomic_DNA"/>
</dbReference>
<accession>A0A812VU11</accession>
<evidence type="ECO:0000256" key="1">
    <source>
        <dbReference type="SAM" id="MobiDB-lite"/>
    </source>
</evidence>
<proteinExistence type="predicted"/>
<feature type="compositionally biased region" description="Basic and acidic residues" evidence="1">
    <location>
        <begin position="39"/>
        <end position="48"/>
    </location>
</feature>
<evidence type="ECO:0000313" key="2">
    <source>
        <dbReference type="EMBL" id="CAE7642295.1"/>
    </source>
</evidence>
<comment type="caution">
    <text evidence="2">The sequence shown here is derived from an EMBL/GenBank/DDBJ whole genome shotgun (WGS) entry which is preliminary data.</text>
</comment>
<dbReference type="AlphaFoldDB" id="A0A812VU11"/>
<feature type="region of interest" description="Disordered" evidence="1">
    <location>
        <begin position="39"/>
        <end position="66"/>
    </location>
</feature>
<dbReference type="OrthoDB" id="4748970at2759"/>